<evidence type="ECO:0000313" key="2">
    <source>
        <dbReference type="EMBL" id="PKI62838.1"/>
    </source>
</evidence>
<gene>
    <name evidence="2" type="ORF">CRG98_016789</name>
</gene>
<feature type="compositionally biased region" description="Basic and acidic residues" evidence="1">
    <location>
        <begin position="267"/>
        <end position="276"/>
    </location>
</feature>
<dbReference type="Proteomes" id="UP000233551">
    <property type="component" value="Unassembled WGS sequence"/>
</dbReference>
<dbReference type="AlphaFoldDB" id="A0A2I0K2Q5"/>
<keyword evidence="3" id="KW-1185">Reference proteome</keyword>
<comment type="caution">
    <text evidence="2">The sequence shown here is derived from an EMBL/GenBank/DDBJ whole genome shotgun (WGS) entry which is preliminary data.</text>
</comment>
<dbReference type="EMBL" id="PGOL01000925">
    <property type="protein sequence ID" value="PKI62838.1"/>
    <property type="molecule type" value="Genomic_DNA"/>
</dbReference>
<sequence>MQTLHQAKIRALDIPLGSRSYTSLELVSRGNPHESLSSSRNSKKPVVWVHRSCEGRDSSGNAVATTPRNDDYNKLKFEPGTRAAALIAQQWARAGWEIMAKDNNSMGSGRAVTCKKNKAAVDSRNSAEYNKGGGNFKWERRGSNNVTTRGKERLHRGLRGGQLSSSLSSRKRQPQLGSWNLELSRMSLKLQSLQQREGLGRIVVEKRLLVHLCMCVGVFFERVMVRGDYGDAEEREELEEKDMKPQERNRALLVCYCYHLSARARNNERERERDPESSVQKGRRSRAGMERWPEDDDELGIVKVAGIGLQGFLVGSGIRELLVSVGILCALLSDRLVDMAVSAVSGNPGSS</sequence>
<proteinExistence type="predicted"/>
<feature type="region of interest" description="Disordered" evidence="1">
    <location>
        <begin position="131"/>
        <end position="171"/>
    </location>
</feature>
<name>A0A2I0K2Q5_PUNGR</name>
<accession>A0A2I0K2Q5</accession>
<evidence type="ECO:0000313" key="3">
    <source>
        <dbReference type="Proteomes" id="UP000233551"/>
    </source>
</evidence>
<organism evidence="2 3">
    <name type="scientific">Punica granatum</name>
    <name type="common">Pomegranate</name>
    <dbReference type="NCBI Taxonomy" id="22663"/>
    <lineage>
        <taxon>Eukaryota</taxon>
        <taxon>Viridiplantae</taxon>
        <taxon>Streptophyta</taxon>
        <taxon>Embryophyta</taxon>
        <taxon>Tracheophyta</taxon>
        <taxon>Spermatophyta</taxon>
        <taxon>Magnoliopsida</taxon>
        <taxon>eudicotyledons</taxon>
        <taxon>Gunneridae</taxon>
        <taxon>Pentapetalae</taxon>
        <taxon>rosids</taxon>
        <taxon>malvids</taxon>
        <taxon>Myrtales</taxon>
        <taxon>Lythraceae</taxon>
        <taxon>Punica</taxon>
    </lineage>
</organism>
<feature type="region of interest" description="Disordered" evidence="1">
    <location>
        <begin position="267"/>
        <end position="292"/>
    </location>
</feature>
<evidence type="ECO:0000256" key="1">
    <source>
        <dbReference type="SAM" id="MobiDB-lite"/>
    </source>
</evidence>
<protein>
    <submittedName>
        <fullName evidence="2">Uncharacterized protein</fullName>
    </submittedName>
</protein>
<reference evidence="2 3" key="1">
    <citation type="submission" date="2017-11" db="EMBL/GenBank/DDBJ databases">
        <title>De-novo sequencing of pomegranate (Punica granatum L.) genome.</title>
        <authorList>
            <person name="Akparov Z."/>
            <person name="Amiraslanov A."/>
            <person name="Hajiyeva S."/>
            <person name="Abbasov M."/>
            <person name="Kaur K."/>
            <person name="Hamwieh A."/>
            <person name="Solovyev V."/>
            <person name="Salamov A."/>
            <person name="Braich B."/>
            <person name="Kosarev P."/>
            <person name="Mahmoud A."/>
            <person name="Hajiyev E."/>
            <person name="Babayeva S."/>
            <person name="Izzatullayeva V."/>
            <person name="Mammadov A."/>
            <person name="Mammadov A."/>
            <person name="Sharifova S."/>
            <person name="Ojaghi J."/>
            <person name="Eynullazada K."/>
            <person name="Bayramov B."/>
            <person name="Abdulazimova A."/>
            <person name="Shahmuradov I."/>
        </authorList>
    </citation>
    <scope>NUCLEOTIDE SEQUENCE [LARGE SCALE GENOMIC DNA]</scope>
    <source>
        <strain evidence="3">cv. AG2017</strain>
        <tissue evidence="2">Leaf</tissue>
    </source>
</reference>